<sequence>MADPIRLLLVGAPHRSEFRTAAGMARDAGAEVTLADTPAGALAHLRVSHAGLVMIDVELDIVELMAQLKAERFAVPVLACGINASADRAVAAIRAGAHDYLPLPPDPELIAAALTAVVPAPAVEMVGEDPALRHAVAFARSLANSSAPVLICGEAGTGKEMMARAIHAYSGRPGRFLAVECAGVAAEVVEAELFGHEAGAFAGAVARRLGRFEEANGGTLFVADVDCLAPVAQGKLLAALDKAGSRRVAGGAIVSTDVRLIASTRRDLQAMVGEGSFRADLFARLNIVRAGLPPLRERAADIPLLARHLAARLAATHGLVPRPFAGETLTLLGEHEWPGNVQELENVTHRALLLATGSTIGPEAIVLNDGARIVARSQHEAPAEGACRMEVEALVGRTVEEVERELILQTLERCQGNRTSASMILGISVRTMRNKLRSFIEAGIPVAPAL</sequence>
<protein>
    <submittedName>
        <fullName evidence="11">DNA-binding NtrC family response regulator</fullName>
    </submittedName>
</protein>
<evidence type="ECO:0000256" key="2">
    <source>
        <dbReference type="ARBA" id="ARBA00022840"/>
    </source>
</evidence>
<evidence type="ECO:0000256" key="5">
    <source>
        <dbReference type="ARBA" id="ARBA00023125"/>
    </source>
</evidence>
<name>A0A7W9BB01_9SPHN</name>
<dbReference type="Gene3D" id="1.10.8.60">
    <property type="match status" value="1"/>
</dbReference>
<feature type="domain" description="Response regulatory" evidence="10">
    <location>
        <begin position="7"/>
        <end position="118"/>
    </location>
</feature>
<dbReference type="PROSITE" id="PS50110">
    <property type="entry name" value="RESPONSE_REGULATORY"/>
    <property type="match status" value="1"/>
</dbReference>
<gene>
    <name evidence="11" type="ORF">FHS94_000517</name>
</gene>
<organism evidence="11 12">
    <name type="scientific">Sphingomonas aerophila</name>
    <dbReference type="NCBI Taxonomy" id="1344948"/>
    <lineage>
        <taxon>Bacteria</taxon>
        <taxon>Pseudomonadati</taxon>
        <taxon>Pseudomonadota</taxon>
        <taxon>Alphaproteobacteria</taxon>
        <taxon>Sphingomonadales</taxon>
        <taxon>Sphingomonadaceae</taxon>
        <taxon>Sphingomonas</taxon>
    </lineage>
</organism>
<evidence type="ECO:0000256" key="6">
    <source>
        <dbReference type="ARBA" id="ARBA00023159"/>
    </source>
</evidence>
<keyword evidence="5 11" id="KW-0238">DNA-binding</keyword>
<dbReference type="GO" id="GO:0000160">
    <property type="term" value="P:phosphorelay signal transduction system"/>
    <property type="evidence" value="ECO:0007669"/>
    <property type="project" value="UniProtKB-KW"/>
</dbReference>
<dbReference type="Pfam" id="PF25601">
    <property type="entry name" value="AAA_lid_14"/>
    <property type="match status" value="1"/>
</dbReference>
<dbReference type="InterPro" id="IPR009057">
    <property type="entry name" value="Homeodomain-like_sf"/>
</dbReference>
<keyword evidence="1" id="KW-0547">Nucleotide-binding</keyword>
<dbReference type="InterPro" id="IPR027417">
    <property type="entry name" value="P-loop_NTPase"/>
</dbReference>
<evidence type="ECO:0000256" key="3">
    <source>
        <dbReference type="ARBA" id="ARBA00023012"/>
    </source>
</evidence>
<evidence type="ECO:0000256" key="7">
    <source>
        <dbReference type="ARBA" id="ARBA00023163"/>
    </source>
</evidence>
<dbReference type="FunFam" id="3.40.50.300:FF:000006">
    <property type="entry name" value="DNA-binding transcriptional regulator NtrC"/>
    <property type="match status" value="1"/>
</dbReference>
<reference evidence="11 12" key="1">
    <citation type="submission" date="2020-08" db="EMBL/GenBank/DDBJ databases">
        <title>Genomic Encyclopedia of Type Strains, Phase IV (KMG-IV): sequencing the most valuable type-strain genomes for metagenomic binning, comparative biology and taxonomic classification.</title>
        <authorList>
            <person name="Goeker M."/>
        </authorList>
    </citation>
    <scope>NUCLEOTIDE SEQUENCE [LARGE SCALE GENOMIC DNA]</scope>
    <source>
        <strain evidence="11 12">DSM 100044</strain>
    </source>
</reference>
<evidence type="ECO:0000256" key="8">
    <source>
        <dbReference type="PROSITE-ProRule" id="PRU00169"/>
    </source>
</evidence>
<dbReference type="SMART" id="SM00448">
    <property type="entry name" value="REC"/>
    <property type="match status" value="1"/>
</dbReference>
<dbReference type="Gene3D" id="1.10.10.60">
    <property type="entry name" value="Homeodomain-like"/>
    <property type="match status" value="1"/>
</dbReference>
<keyword evidence="7" id="KW-0804">Transcription</keyword>
<dbReference type="PANTHER" id="PTHR32071:SF21">
    <property type="entry name" value="TRANSCRIPTIONAL REGULATORY PROTEIN FLGR"/>
    <property type="match status" value="1"/>
</dbReference>
<dbReference type="SUPFAM" id="SSF46689">
    <property type="entry name" value="Homeodomain-like"/>
    <property type="match status" value="1"/>
</dbReference>
<keyword evidence="12" id="KW-1185">Reference proteome</keyword>
<keyword evidence="8" id="KW-0597">Phosphoprotein</keyword>
<dbReference type="InterPro" id="IPR002078">
    <property type="entry name" value="Sigma_54_int"/>
</dbReference>
<comment type="caution">
    <text evidence="11">The sequence shown here is derived from an EMBL/GenBank/DDBJ whole genome shotgun (WGS) entry which is preliminary data.</text>
</comment>
<dbReference type="PANTHER" id="PTHR32071">
    <property type="entry name" value="TRANSCRIPTIONAL REGULATORY PROTEIN"/>
    <property type="match status" value="1"/>
</dbReference>
<proteinExistence type="predicted"/>
<dbReference type="AlphaFoldDB" id="A0A7W9BB01"/>
<dbReference type="InterPro" id="IPR001789">
    <property type="entry name" value="Sig_transdc_resp-reg_receiver"/>
</dbReference>
<dbReference type="PRINTS" id="PR01590">
    <property type="entry name" value="HTHFIS"/>
</dbReference>
<dbReference type="CDD" id="cd00156">
    <property type="entry name" value="REC"/>
    <property type="match status" value="1"/>
</dbReference>
<dbReference type="RefSeq" id="WP_184054252.1">
    <property type="nucleotide sequence ID" value="NZ_JACIJK010000001.1"/>
</dbReference>
<evidence type="ECO:0000259" key="10">
    <source>
        <dbReference type="PROSITE" id="PS50110"/>
    </source>
</evidence>
<evidence type="ECO:0000259" key="9">
    <source>
        <dbReference type="PROSITE" id="PS50045"/>
    </source>
</evidence>
<dbReference type="CDD" id="cd00009">
    <property type="entry name" value="AAA"/>
    <property type="match status" value="1"/>
</dbReference>
<dbReference type="SMART" id="SM00382">
    <property type="entry name" value="AAA"/>
    <property type="match status" value="1"/>
</dbReference>
<dbReference type="PROSITE" id="PS50045">
    <property type="entry name" value="SIGMA54_INTERACT_4"/>
    <property type="match status" value="1"/>
</dbReference>
<dbReference type="Pfam" id="PF00072">
    <property type="entry name" value="Response_reg"/>
    <property type="match status" value="1"/>
</dbReference>
<dbReference type="Pfam" id="PF00158">
    <property type="entry name" value="Sigma54_activat"/>
    <property type="match status" value="1"/>
</dbReference>
<dbReference type="InterPro" id="IPR003593">
    <property type="entry name" value="AAA+_ATPase"/>
</dbReference>
<dbReference type="InterPro" id="IPR002197">
    <property type="entry name" value="HTH_Fis"/>
</dbReference>
<keyword evidence="6" id="KW-0010">Activator</keyword>
<dbReference type="SUPFAM" id="SSF52540">
    <property type="entry name" value="P-loop containing nucleoside triphosphate hydrolases"/>
    <property type="match status" value="1"/>
</dbReference>
<dbReference type="GO" id="GO:0043565">
    <property type="term" value="F:sequence-specific DNA binding"/>
    <property type="evidence" value="ECO:0007669"/>
    <property type="project" value="InterPro"/>
</dbReference>
<dbReference type="GO" id="GO:0005524">
    <property type="term" value="F:ATP binding"/>
    <property type="evidence" value="ECO:0007669"/>
    <property type="project" value="UniProtKB-KW"/>
</dbReference>
<keyword evidence="2" id="KW-0067">ATP-binding</keyword>
<accession>A0A7W9BB01</accession>
<keyword evidence="3" id="KW-0902">Two-component regulatory system</keyword>
<evidence type="ECO:0000313" key="12">
    <source>
        <dbReference type="Proteomes" id="UP000546200"/>
    </source>
</evidence>
<dbReference type="InterPro" id="IPR058031">
    <property type="entry name" value="AAA_lid_NorR"/>
</dbReference>
<dbReference type="Pfam" id="PF02954">
    <property type="entry name" value="HTH_8"/>
    <property type="match status" value="1"/>
</dbReference>
<feature type="domain" description="Sigma-54 factor interaction" evidence="9">
    <location>
        <begin position="125"/>
        <end position="353"/>
    </location>
</feature>
<dbReference type="Proteomes" id="UP000546200">
    <property type="component" value="Unassembled WGS sequence"/>
</dbReference>
<dbReference type="Gene3D" id="3.40.50.300">
    <property type="entry name" value="P-loop containing nucleotide triphosphate hydrolases"/>
    <property type="match status" value="1"/>
</dbReference>
<keyword evidence="4" id="KW-0805">Transcription regulation</keyword>
<dbReference type="SUPFAM" id="SSF52172">
    <property type="entry name" value="CheY-like"/>
    <property type="match status" value="1"/>
</dbReference>
<evidence type="ECO:0000256" key="1">
    <source>
        <dbReference type="ARBA" id="ARBA00022741"/>
    </source>
</evidence>
<dbReference type="EMBL" id="JACIJK010000001">
    <property type="protein sequence ID" value="MBB5713698.1"/>
    <property type="molecule type" value="Genomic_DNA"/>
</dbReference>
<evidence type="ECO:0000313" key="11">
    <source>
        <dbReference type="EMBL" id="MBB5713698.1"/>
    </source>
</evidence>
<dbReference type="InterPro" id="IPR011006">
    <property type="entry name" value="CheY-like_superfamily"/>
</dbReference>
<dbReference type="Gene3D" id="3.40.50.2300">
    <property type="match status" value="1"/>
</dbReference>
<dbReference type="GO" id="GO:0006355">
    <property type="term" value="P:regulation of DNA-templated transcription"/>
    <property type="evidence" value="ECO:0007669"/>
    <property type="project" value="InterPro"/>
</dbReference>
<evidence type="ECO:0000256" key="4">
    <source>
        <dbReference type="ARBA" id="ARBA00023015"/>
    </source>
</evidence>
<feature type="modified residue" description="4-aspartylphosphate" evidence="8">
    <location>
        <position position="56"/>
    </location>
</feature>